<dbReference type="Proteomes" id="UP000480246">
    <property type="component" value="Unassembled WGS sequence"/>
</dbReference>
<protein>
    <submittedName>
        <fullName evidence="3">Glycoside hydrolase family 95 protein</fullName>
    </submittedName>
</protein>
<dbReference type="PIRSF" id="PIRSF007663">
    <property type="entry name" value="UCP007663"/>
    <property type="match status" value="1"/>
</dbReference>
<dbReference type="EMBL" id="WEID01000034">
    <property type="protein sequence ID" value="KAB8137857.1"/>
    <property type="molecule type" value="Genomic_DNA"/>
</dbReference>
<evidence type="ECO:0000259" key="1">
    <source>
        <dbReference type="Pfam" id="PF14498"/>
    </source>
</evidence>
<organism evidence="3 4">
    <name type="scientific">Gracilibacillus oryzae</name>
    <dbReference type="NCBI Taxonomy" id="1672701"/>
    <lineage>
        <taxon>Bacteria</taxon>
        <taxon>Bacillati</taxon>
        <taxon>Bacillota</taxon>
        <taxon>Bacilli</taxon>
        <taxon>Bacillales</taxon>
        <taxon>Bacillaceae</taxon>
        <taxon>Gracilibacillus</taxon>
    </lineage>
</organism>
<proteinExistence type="predicted"/>
<dbReference type="SUPFAM" id="SSF48208">
    <property type="entry name" value="Six-hairpin glycosidases"/>
    <property type="match status" value="1"/>
</dbReference>
<feature type="domain" description="Glycosyl hydrolase family 95 N-terminal" evidence="1">
    <location>
        <begin position="13"/>
        <end position="254"/>
    </location>
</feature>
<name>A0A7C8KR07_9BACI</name>
<gene>
    <name evidence="3" type="ORF">F9U64_07580</name>
</gene>
<dbReference type="InterPro" id="IPR027414">
    <property type="entry name" value="GH95_N_dom"/>
</dbReference>
<evidence type="ECO:0000313" key="4">
    <source>
        <dbReference type="Proteomes" id="UP000480246"/>
    </source>
</evidence>
<dbReference type="Pfam" id="PF14498">
    <property type="entry name" value="Glyco_hyd_65N_2"/>
    <property type="match status" value="1"/>
</dbReference>
<dbReference type="Pfam" id="PF22124">
    <property type="entry name" value="Glyco_hydro_95_cat"/>
    <property type="match status" value="1"/>
</dbReference>
<dbReference type="InterPro" id="IPR012341">
    <property type="entry name" value="6hp_glycosidase-like_sf"/>
</dbReference>
<dbReference type="Gene3D" id="1.50.10.10">
    <property type="match status" value="1"/>
</dbReference>
<comment type="caution">
    <text evidence="3">The sequence shown here is derived from an EMBL/GenBank/DDBJ whole genome shotgun (WGS) entry which is preliminary data.</text>
</comment>
<evidence type="ECO:0000259" key="2">
    <source>
        <dbReference type="Pfam" id="PF22124"/>
    </source>
</evidence>
<reference evidence="3 4" key="1">
    <citation type="submission" date="2019-10" db="EMBL/GenBank/DDBJ databases">
        <title>Gracilibacillus sp. nov. isolated from rice seeds.</title>
        <authorList>
            <person name="He S."/>
        </authorList>
    </citation>
    <scope>NUCLEOTIDE SEQUENCE [LARGE SCALE GENOMIC DNA]</scope>
    <source>
        <strain evidence="3 4">TD8</strain>
    </source>
</reference>
<dbReference type="OrthoDB" id="9802600at2"/>
<dbReference type="GO" id="GO:0005975">
    <property type="term" value="P:carbohydrate metabolic process"/>
    <property type="evidence" value="ECO:0007669"/>
    <property type="project" value="InterPro"/>
</dbReference>
<accession>A0A7C8KR07</accession>
<dbReference type="PANTHER" id="PTHR31084:SF0">
    <property type="entry name" value="ALPHA-L-FUCOSIDASE 2"/>
    <property type="match status" value="1"/>
</dbReference>
<keyword evidence="3" id="KW-0378">Hydrolase</keyword>
<feature type="domain" description="Glycosyl hydrolase family 95 catalytic" evidence="2">
    <location>
        <begin position="277"/>
        <end position="697"/>
    </location>
</feature>
<dbReference type="GO" id="GO:0004560">
    <property type="term" value="F:alpha-L-fucosidase activity"/>
    <property type="evidence" value="ECO:0007669"/>
    <property type="project" value="InterPro"/>
</dbReference>
<dbReference type="AlphaFoldDB" id="A0A7C8KR07"/>
<dbReference type="InterPro" id="IPR054363">
    <property type="entry name" value="GH95_cat"/>
</dbReference>
<dbReference type="PANTHER" id="PTHR31084">
    <property type="entry name" value="ALPHA-L-FUCOSIDASE 2"/>
    <property type="match status" value="1"/>
</dbReference>
<dbReference type="InterPro" id="IPR016518">
    <property type="entry name" value="Alpha-L-fucosidase"/>
</dbReference>
<evidence type="ECO:0000313" key="3">
    <source>
        <dbReference type="EMBL" id="KAB8137857.1"/>
    </source>
</evidence>
<keyword evidence="4" id="KW-1185">Reference proteome</keyword>
<sequence>MFDNTSDRNKLVLQYPASWWRNMWREALPAGNGEIGAAVYGAIKKETILLNHSGLWHMGVKGELPDVSHTLKETRELMDQGKFNEANWRLTNEVKARGYFSKLASPLPLGDLQVDMSCEAGFSDYSRGINMETGEVNVTWNEGEKRFNRSLFVSHADNLIVYKMEANRISSINAKLGFRLHPTDMPRLQDRYDELRSTVVTKAEGSYLFYKATNEDGEDFGAVCKIYMEGGQLETEQEEISCYNADRLIVLVKVFAKGDSEQQWSQLKSELDEMSGNYEKMLNKHLQIYQPLYFSSKLQLTNDKAEYSNEELLLQAYKGKAPTRLIEKLWSYGRYLFISGTKAGAQPFAMYGLWHGDYQLMWSHRMANENIQMMYWHASVGGLSEFNHTLIDYYLSLMDDFRDNARKLYGCGGIYIPAGSTPGIGKPNQLVPVIMNWTSAAGWLAQHFYAHYQFSGNEKFLKEKALPFMKEAAMFYEDFLVTGDDGLYQYYPSVSPENTPGNYMPVSNEPIPHPMPTAINAAMDFAVLKELLVNLIEGSSRVSMYKEEILDWQDMLAKIPDYEMNQDGSIKEWMNDQFEDNNEHRHLSHIYPLFPGKEIIREENEALFNGFQKAVQKRKLGAQTSWSFAHMASIYARLADSNRSLQCLDHLSRSCLLNNLYTVHNDWRNMGLSMEIEYAPVQMDANLGIVNAVQEMLLYVSSDMIRFLPALPDEWTEGNVDDFYFCTGKVSFDWNLTERRFFAEIISTRKTEITICLPNYLTDYAWKGNGEVTESDYGKRYRQITMKPDQTLKIFSKE</sequence>
<dbReference type="RefSeq" id="WP_153402399.1">
    <property type="nucleotide sequence ID" value="NZ_ML762427.1"/>
</dbReference>
<dbReference type="InterPro" id="IPR008928">
    <property type="entry name" value="6-hairpin_glycosidase_sf"/>
</dbReference>